<dbReference type="AlphaFoldDB" id="A0A1L8MQ50"/>
<feature type="transmembrane region" description="Helical" evidence="2">
    <location>
        <begin position="7"/>
        <end position="40"/>
    </location>
</feature>
<name>A0A1L8MQ50_9STRE</name>
<evidence type="ECO:0000256" key="2">
    <source>
        <dbReference type="SAM" id="Phobius"/>
    </source>
</evidence>
<dbReference type="Proteomes" id="UP000182015">
    <property type="component" value="Unassembled WGS sequence"/>
</dbReference>
<comment type="caution">
    <text evidence="3">The sequence shown here is derived from an EMBL/GenBank/DDBJ whole genome shotgun (WGS) entry which is preliminary data.</text>
</comment>
<keyword evidence="2" id="KW-1133">Transmembrane helix</keyword>
<proteinExistence type="predicted"/>
<feature type="region of interest" description="Disordered" evidence="1">
    <location>
        <begin position="45"/>
        <end position="65"/>
    </location>
</feature>
<organism evidence="3 4">
    <name type="scientific">Streptococcus bovimastitidis</name>
    <dbReference type="NCBI Taxonomy" id="1856638"/>
    <lineage>
        <taxon>Bacteria</taxon>
        <taxon>Bacillati</taxon>
        <taxon>Bacillota</taxon>
        <taxon>Bacilli</taxon>
        <taxon>Lactobacillales</taxon>
        <taxon>Streptococcaceae</taxon>
        <taxon>Streptococcus</taxon>
    </lineage>
</organism>
<gene>
    <name evidence="3" type="ORF">A9Q68_04745</name>
</gene>
<feature type="compositionally biased region" description="Basic and acidic residues" evidence="1">
    <location>
        <begin position="48"/>
        <end position="65"/>
    </location>
</feature>
<reference evidence="4" key="1">
    <citation type="submission" date="2016-06" db="EMBL/GenBank/DDBJ databases">
        <authorList>
            <person name="de Vries S.P.W."/>
            <person name="Hadjirin N.F."/>
            <person name="Lay E.M."/>
            <person name="Zadoks R.N."/>
            <person name="Peacock S.J."/>
            <person name="Parkhill J."/>
            <person name="Grant A.J."/>
            <person name="Mcdougall S."/>
            <person name="Holmes M.A."/>
        </authorList>
    </citation>
    <scope>NUCLEOTIDE SEQUENCE [LARGE SCALE GENOMIC DNA]</scope>
    <source>
        <strain evidence="4">NZ1587</strain>
    </source>
</reference>
<dbReference type="EMBL" id="LZDD01000001">
    <property type="protein sequence ID" value="OJF72856.1"/>
    <property type="molecule type" value="Genomic_DNA"/>
</dbReference>
<keyword evidence="4" id="KW-1185">Reference proteome</keyword>
<dbReference type="RefSeq" id="WP_071793553.1">
    <property type="nucleotide sequence ID" value="NZ_LZDD01000001.1"/>
</dbReference>
<evidence type="ECO:0000313" key="3">
    <source>
        <dbReference type="EMBL" id="OJF72856.1"/>
    </source>
</evidence>
<protein>
    <submittedName>
        <fullName evidence="3">Uncharacterized protein</fullName>
    </submittedName>
</protein>
<dbReference type="STRING" id="1856638.A9Q68_04745"/>
<keyword evidence="2" id="KW-0472">Membrane</keyword>
<evidence type="ECO:0000256" key="1">
    <source>
        <dbReference type="SAM" id="MobiDB-lite"/>
    </source>
</evidence>
<dbReference type="OrthoDB" id="9862126at2"/>
<sequence length="65" mass="7314">MKINTTYLAIGLAFLGLPIALKSIAYFPIALTFFVLAFIIPPEEDDEDKNHEEQKDSKSDLNTKN</sequence>
<keyword evidence="2" id="KW-0812">Transmembrane</keyword>
<accession>A0A1L8MQ50</accession>
<evidence type="ECO:0000313" key="4">
    <source>
        <dbReference type="Proteomes" id="UP000182015"/>
    </source>
</evidence>